<geneLocation type="plasmid" evidence="1 2">
    <name>p1</name>
</geneLocation>
<reference evidence="1" key="1">
    <citation type="submission" date="2022-10" db="EMBL/GenBank/DDBJ databases">
        <title>Mechanism of multi-heavy metal repair in Cytobacillus Firmus M7.</title>
        <authorList>
            <person name="Li X."/>
            <person name="Yu C."/>
        </authorList>
    </citation>
    <scope>NUCLEOTIDE SEQUENCE</scope>
    <source>
        <strain evidence="1">M7</strain>
        <plasmid evidence="1">p1</plasmid>
    </source>
</reference>
<dbReference type="EMBL" id="CP107028">
    <property type="protein sequence ID" value="UYG98197.1"/>
    <property type="molecule type" value="Genomic_DNA"/>
</dbReference>
<dbReference type="Proteomes" id="UP001163104">
    <property type="component" value="Plasmid p1"/>
</dbReference>
<organism evidence="1 2">
    <name type="scientific">Cytobacillus firmus</name>
    <name type="common">Bacillus firmus</name>
    <dbReference type="NCBI Taxonomy" id="1399"/>
    <lineage>
        <taxon>Bacteria</taxon>
        <taxon>Bacillati</taxon>
        <taxon>Bacillota</taxon>
        <taxon>Bacilli</taxon>
        <taxon>Bacillales</taxon>
        <taxon>Bacillaceae</taxon>
        <taxon>Cytobacillus</taxon>
    </lineage>
</organism>
<sequence length="161" mass="18645">MKRIFTHMLDLSNPFMDTDKEIVRQSQNKENWNKVVSYYIGIADALVVNYWEGDLKLEHESQISTKAYDDLLPYRVKNESIGDGMACSFYEINSKVNELLLSHSNPYEITQVFHFELIKGEKVLLSSEDNGTSLLFFADEDNLNELIKNDVQKEAIILFPE</sequence>
<dbReference type="AlphaFoldDB" id="A0AA46SLD1"/>
<protein>
    <submittedName>
        <fullName evidence="1">Uncharacterized protein</fullName>
    </submittedName>
</protein>
<gene>
    <name evidence="1" type="ORF">OD459_25340</name>
</gene>
<proteinExistence type="predicted"/>
<accession>A0AA46SLD1</accession>
<dbReference type="RefSeq" id="WP_263600261.1">
    <property type="nucleotide sequence ID" value="NZ_CP107028.1"/>
</dbReference>
<name>A0AA46SLD1_CYTFI</name>
<keyword evidence="1" id="KW-0614">Plasmid</keyword>
<evidence type="ECO:0000313" key="1">
    <source>
        <dbReference type="EMBL" id="UYG98197.1"/>
    </source>
</evidence>
<evidence type="ECO:0000313" key="2">
    <source>
        <dbReference type="Proteomes" id="UP001163104"/>
    </source>
</evidence>